<feature type="region of interest" description="Disordered" evidence="1">
    <location>
        <begin position="1181"/>
        <end position="1217"/>
    </location>
</feature>
<dbReference type="PANTHER" id="PTHR33053">
    <property type="entry name" value="PROTEIN, PUTATIVE-RELATED"/>
    <property type="match status" value="1"/>
</dbReference>
<feature type="compositionally biased region" description="Acidic residues" evidence="1">
    <location>
        <begin position="1184"/>
        <end position="1194"/>
    </location>
</feature>
<feature type="compositionally biased region" description="Basic and acidic residues" evidence="1">
    <location>
        <begin position="701"/>
        <end position="717"/>
    </location>
</feature>
<dbReference type="Proteomes" id="UP001219518">
    <property type="component" value="Unassembled WGS sequence"/>
</dbReference>
<name>A0AAE1HG22_9NEOP</name>
<feature type="compositionally biased region" description="Low complexity" evidence="1">
    <location>
        <begin position="989"/>
        <end position="1002"/>
    </location>
</feature>
<feature type="region of interest" description="Disordered" evidence="1">
    <location>
        <begin position="668"/>
        <end position="717"/>
    </location>
</feature>
<accession>A0AAE1HG22</accession>
<dbReference type="AlphaFoldDB" id="A0AAE1HG22"/>
<protein>
    <submittedName>
        <fullName evidence="2">Squalestatin S1 biosynthesis cluster protein L1</fullName>
    </submittedName>
</protein>
<evidence type="ECO:0000313" key="2">
    <source>
        <dbReference type="EMBL" id="KAK3919935.1"/>
    </source>
</evidence>
<keyword evidence="3" id="KW-1185">Reference proteome</keyword>
<feature type="region of interest" description="Disordered" evidence="1">
    <location>
        <begin position="758"/>
        <end position="778"/>
    </location>
</feature>
<organism evidence="2 3">
    <name type="scientific">Frankliniella fusca</name>
    <dbReference type="NCBI Taxonomy" id="407009"/>
    <lineage>
        <taxon>Eukaryota</taxon>
        <taxon>Metazoa</taxon>
        <taxon>Ecdysozoa</taxon>
        <taxon>Arthropoda</taxon>
        <taxon>Hexapoda</taxon>
        <taxon>Insecta</taxon>
        <taxon>Pterygota</taxon>
        <taxon>Neoptera</taxon>
        <taxon>Paraneoptera</taxon>
        <taxon>Thysanoptera</taxon>
        <taxon>Terebrantia</taxon>
        <taxon>Thripoidea</taxon>
        <taxon>Thripidae</taxon>
        <taxon>Frankliniella</taxon>
    </lineage>
</organism>
<reference evidence="2" key="1">
    <citation type="submission" date="2021-07" db="EMBL/GenBank/DDBJ databases">
        <authorList>
            <person name="Catto M.A."/>
            <person name="Jacobson A."/>
            <person name="Kennedy G."/>
            <person name="Labadie P."/>
            <person name="Hunt B.G."/>
            <person name="Srinivasan R."/>
        </authorList>
    </citation>
    <scope>NUCLEOTIDE SEQUENCE</scope>
    <source>
        <strain evidence="2">PL_HMW_Pooled</strain>
        <tissue evidence="2">Head</tissue>
    </source>
</reference>
<dbReference type="EMBL" id="JAHWGI010000985">
    <property type="protein sequence ID" value="KAK3919935.1"/>
    <property type="molecule type" value="Genomic_DNA"/>
</dbReference>
<dbReference type="PANTHER" id="PTHR33053:SF25">
    <property type="entry name" value="TRANSPOSASE DOMAIN-CONTAINING PROTEIN"/>
    <property type="match status" value="1"/>
</dbReference>
<proteinExistence type="predicted"/>
<reference evidence="2" key="2">
    <citation type="journal article" date="2023" name="BMC Genomics">
        <title>Pest status, molecular evolution, and epigenetic factors derived from the genome assembly of Frankliniella fusca, a thysanopteran phytovirus vector.</title>
        <authorList>
            <person name="Catto M.A."/>
            <person name="Labadie P.E."/>
            <person name="Jacobson A.L."/>
            <person name="Kennedy G.G."/>
            <person name="Srinivasan R."/>
            <person name="Hunt B.G."/>
        </authorList>
    </citation>
    <scope>NUCLEOTIDE SEQUENCE</scope>
    <source>
        <strain evidence="2">PL_HMW_Pooled</strain>
    </source>
</reference>
<sequence length="1217" mass="136746">MSVDYKSIIKAETLTNGILKKSKEKVTGGEKRLRTRARREALLKLQLSNAKDRLSQANKIRVLDEEDSCGGPNYVNDVQDVGDEQYAGDECDLTDDDVDDWSLWGVSASKVDELLHGMKRIFPILPKTRRTLLHTPIRRNLEEMGPGLFWYKGIRKNLAQRLKPVYFEKNDNIAIDIGIDSVELFKAAKTKFVPILGCLVNDDDEPFIIAVYKGEGDPPLLDFLRRFTEEARDLSHNGFQFNGTLRNFALRFFVCDAVARQFLKQIENHNSAVGCEKCIVRGIRYRNRMVFLDIDSPLRTDEDFRLRQDEEHHKGNIEILTPLEELGINMVSQFKLDPLHLVDIGVFKRWLQFLLGKMKGIPALISNAEKAEVSRRISMLARSMPSEISRYPRTLDYFAKYAATEFRRMLMYDGLILFKNLDHDIYYNFLLLFCGIYILSDASLLETQGAVANQCLRQFIAHASQLLGAHFIVYNVHNLAHLYDECLNVGVLHSFSAYKYENYFGVMKRYLLSKHKPLAQLYNRDHERNGRLIKNLRSTAISDEDVVLSGPHNDWQEAGDQYSRLRTHKFTLSRRQQADSTFQTTGGDVVSLFCVVQYPNGGQTVVVPSIWMNKALNKTRYPPATVPNRSRLVMGLVPAKADWGEPEEVKFIHSYKTYDTADKARKLHTKGEDVNSNVDTDYSKPRRRKRNSKYESTSDDEPPKTQEKVSRKKVSEESIRAKLATLSKQAALSVTVNQKGCVPAKKVKTVTVASKKDNDARGGIENSSASGERNGGGLNYTNQVQEGSTLDGSNLDKITVCAAGGTVTSRSSSLIQSQNTEESIIINQPFNAVQSKANTSAAKEINSSRTKEPSTAYQSLVNVNQISYLQDSAASVLEASQKDKDAGGGIENFISTGEMNADGLNNIYLISEDFTLDGSNVNNIVLCDESTNNNRTDTEDMMLYGANCASSLIQSQNTDKLIVNEPSNAVQHKASKNDADKINSRKTPSALQSSDSLKQSSDFGLGHKNKKISRAHQSCTVKKKVSSSETTIEEINLRTKSMEVLLKRIVNKLFPEEAKVTKPTREISLPISSEEEFERLNNHLTDDNNFSAMVDHVVTHIRHVSDEHECAYEALELLFTTSFCRMTAWKGKRGTKVKLFGTRTLELLQCVAVKIFNDDTNLKNLNKAIQRYLIISTQKKVDTVQDEDGEESSDGDFNSDSAINSDVSSLSESDGDE</sequence>
<gene>
    <name evidence="2" type="ORF">KUF71_009221</name>
</gene>
<comment type="caution">
    <text evidence="2">The sequence shown here is derived from an EMBL/GenBank/DDBJ whole genome shotgun (WGS) entry which is preliminary data.</text>
</comment>
<evidence type="ECO:0000313" key="3">
    <source>
        <dbReference type="Proteomes" id="UP001219518"/>
    </source>
</evidence>
<evidence type="ECO:0000256" key="1">
    <source>
        <dbReference type="SAM" id="MobiDB-lite"/>
    </source>
</evidence>
<feature type="compositionally biased region" description="Polar residues" evidence="1">
    <location>
        <begin position="1202"/>
        <end position="1217"/>
    </location>
</feature>
<feature type="region of interest" description="Disordered" evidence="1">
    <location>
        <begin position="968"/>
        <end position="1006"/>
    </location>
</feature>